<feature type="transmembrane region" description="Helical" evidence="7">
    <location>
        <begin position="45"/>
        <end position="64"/>
    </location>
</feature>
<comment type="subcellular location">
    <subcellularLocation>
        <location evidence="1">Membrane</location>
        <topology evidence="1">Multi-pass membrane protein</topology>
    </subcellularLocation>
</comment>
<keyword evidence="9" id="KW-1185">Reference proteome</keyword>
<dbReference type="GO" id="GO:0015293">
    <property type="term" value="F:symporter activity"/>
    <property type="evidence" value="ECO:0007669"/>
    <property type="project" value="UniProtKB-KW"/>
</dbReference>
<dbReference type="PRINTS" id="PR00176">
    <property type="entry name" value="NANEUSMPORT"/>
</dbReference>
<dbReference type="Pfam" id="PF00209">
    <property type="entry name" value="SNF"/>
    <property type="match status" value="2"/>
</dbReference>
<reference evidence="8 9" key="1">
    <citation type="submission" date="2016-08" db="EMBL/GenBank/DDBJ databases">
        <title>A Parts List for Fungal Cellulosomes Revealed by Comparative Genomics.</title>
        <authorList>
            <consortium name="DOE Joint Genome Institute"/>
            <person name="Haitjema C.H."/>
            <person name="Gilmore S.P."/>
            <person name="Henske J.K."/>
            <person name="Solomon K.V."/>
            <person name="De Groot R."/>
            <person name="Kuo A."/>
            <person name="Mondo S.J."/>
            <person name="Salamov A.A."/>
            <person name="Labutti K."/>
            <person name="Zhao Z."/>
            <person name="Chiniquy J."/>
            <person name="Barry K."/>
            <person name="Brewer H.M."/>
            <person name="Purvine S.O."/>
            <person name="Wright A.T."/>
            <person name="Boxma B."/>
            <person name="Van Alen T."/>
            <person name="Hackstein J.H."/>
            <person name="Baker S.E."/>
            <person name="Grigoriev I.V."/>
            <person name="O'Malley M.A."/>
        </authorList>
    </citation>
    <scope>NUCLEOTIDE SEQUENCE [LARGE SCALE GENOMIC DNA]</scope>
    <source>
        <strain evidence="8 9">G1</strain>
    </source>
</reference>
<dbReference type="PROSITE" id="PS00610">
    <property type="entry name" value="NA_NEUROTRAN_SYMP_1"/>
    <property type="match status" value="1"/>
</dbReference>
<protein>
    <recommendedName>
        <fullName evidence="6">Transporter</fullName>
    </recommendedName>
</protein>
<dbReference type="STRING" id="1754190.A0A1Y2FUT7"/>
<feature type="transmembrane region" description="Helical" evidence="7">
    <location>
        <begin position="258"/>
        <end position="279"/>
    </location>
</feature>
<feature type="transmembrane region" description="Helical" evidence="7">
    <location>
        <begin position="396"/>
        <end position="414"/>
    </location>
</feature>
<feature type="transmembrane region" description="Helical" evidence="7">
    <location>
        <begin position="467"/>
        <end position="489"/>
    </location>
</feature>
<keyword evidence="4 7" id="KW-1133">Transmembrane helix</keyword>
<feature type="transmembrane region" description="Helical" evidence="7">
    <location>
        <begin position="360"/>
        <end position="384"/>
    </location>
</feature>
<evidence type="ECO:0000256" key="6">
    <source>
        <dbReference type="RuleBase" id="RU003732"/>
    </source>
</evidence>
<dbReference type="PANTHER" id="PTHR42948:SF1">
    <property type="entry name" value="TRANSPORTER"/>
    <property type="match status" value="1"/>
</dbReference>
<dbReference type="NCBIfam" id="NF037979">
    <property type="entry name" value="Na_transp"/>
    <property type="match status" value="1"/>
</dbReference>
<name>A0A1Y2FUT7_9FUNG</name>
<dbReference type="AlphaFoldDB" id="A0A1Y2FUT7"/>
<proteinExistence type="inferred from homology"/>
<comment type="similarity">
    <text evidence="6">Belongs to the sodium:neurotransmitter symporter (SNF) (TC 2.A.22) family.</text>
</comment>
<accession>A0A1Y2FUT7</accession>
<feature type="transmembrane region" description="Helical" evidence="7">
    <location>
        <begin position="176"/>
        <end position="197"/>
    </location>
</feature>
<feature type="transmembrane region" description="Helical" evidence="7">
    <location>
        <begin position="291"/>
        <end position="316"/>
    </location>
</feature>
<feature type="transmembrane region" description="Helical" evidence="7">
    <location>
        <begin position="209"/>
        <end position="229"/>
    </location>
</feature>
<keyword evidence="6" id="KW-0769">Symport</keyword>
<dbReference type="Proteomes" id="UP000193920">
    <property type="component" value="Unassembled WGS sequence"/>
</dbReference>
<evidence type="ECO:0000256" key="2">
    <source>
        <dbReference type="ARBA" id="ARBA00022448"/>
    </source>
</evidence>
<feature type="transmembrane region" description="Helical" evidence="7">
    <location>
        <begin position="426"/>
        <end position="446"/>
    </location>
</feature>
<dbReference type="InterPro" id="IPR000175">
    <property type="entry name" value="Na/ntran_symport"/>
</dbReference>
<organism evidence="8 9">
    <name type="scientific">Neocallimastix californiae</name>
    <dbReference type="NCBI Taxonomy" id="1754190"/>
    <lineage>
        <taxon>Eukaryota</taxon>
        <taxon>Fungi</taxon>
        <taxon>Fungi incertae sedis</taxon>
        <taxon>Chytridiomycota</taxon>
        <taxon>Chytridiomycota incertae sedis</taxon>
        <taxon>Neocallimastigomycetes</taxon>
        <taxon>Neocallimastigales</taxon>
        <taxon>Neocallimastigaceae</taxon>
        <taxon>Neocallimastix</taxon>
    </lineage>
</organism>
<dbReference type="PROSITE" id="PS50267">
    <property type="entry name" value="NA_NEUROTRAN_SYMP_3"/>
    <property type="match status" value="1"/>
</dbReference>
<feature type="transmembrane region" description="Helical" evidence="7">
    <location>
        <begin position="501"/>
        <end position="520"/>
    </location>
</feature>
<dbReference type="PANTHER" id="PTHR42948">
    <property type="entry name" value="TRANSPORTER"/>
    <property type="match status" value="1"/>
</dbReference>
<gene>
    <name evidence="8" type="ORF">LY90DRAFT_696716</name>
</gene>
<dbReference type="SUPFAM" id="SSF161070">
    <property type="entry name" value="SNF-like"/>
    <property type="match status" value="1"/>
</dbReference>
<evidence type="ECO:0000256" key="7">
    <source>
        <dbReference type="SAM" id="Phobius"/>
    </source>
</evidence>
<dbReference type="EMBL" id="MCOG01000001">
    <property type="protein sequence ID" value="ORY87337.1"/>
    <property type="molecule type" value="Genomic_DNA"/>
</dbReference>
<dbReference type="OrthoDB" id="6581954at2759"/>
<keyword evidence="3 6" id="KW-0812">Transmembrane</keyword>
<evidence type="ECO:0000256" key="5">
    <source>
        <dbReference type="ARBA" id="ARBA00023136"/>
    </source>
</evidence>
<evidence type="ECO:0000313" key="9">
    <source>
        <dbReference type="Proteomes" id="UP000193920"/>
    </source>
</evidence>
<evidence type="ECO:0000256" key="4">
    <source>
        <dbReference type="ARBA" id="ARBA00022989"/>
    </source>
</evidence>
<dbReference type="GO" id="GO:0016020">
    <property type="term" value="C:membrane"/>
    <property type="evidence" value="ECO:0007669"/>
    <property type="project" value="UniProtKB-SubCell"/>
</dbReference>
<keyword evidence="2 6" id="KW-0813">Transport</keyword>
<evidence type="ECO:0000313" key="8">
    <source>
        <dbReference type="EMBL" id="ORY87337.1"/>
    </source>
</evidence>
<comment type="caution">
    <text evidence="8">The sequence shown here is derived from an EMBL/GenBank/DDBJ whole genome shotgun (WGS) entry which is preliminary data.</text>
</comment>
<keyword evidence="5 7" id="KW-0472">Membrane</keyword>
<evidence type="ECO:0000256" key="3">
    <source>
        <dbReference type="ARBA" id="ARBA00022692"/>
    </source>
</evidence>
<feature type="transmembrane region" description="Helical" evidence="7">
    <location>
        <begin position="119"/>
        <end position="148"/>
    </location>
</feature>
<sequence>MAPNNIDISNIQIEQEKEVQAPATLEEKETKIVNNEKSNEWGSNLSFLLAMIGSAVGLGNIWRFPFVLYSNGGGAFYIPYIVALLIFGIPFLILEYAVGYNFKSSFAKALYKLNSKFEFLGWIVPLCTSGIMVYYSAVIGWIAIYVVLSFYKGWGDQPGDFFGNVLLKSTEEASGLFKFVPTILLTMIACWVVIWFISHKDLERGLGNVSKVLVPILFIIMIFIVIYSLTLDGASVGLNELFHPKWESLGEFKMWTSAFGQIIFSMSLGVSLAFTYAGYSGKKTDLISNAITIAITNSLFENFCALGVFSVLGYMANLKNIPFSQLKKEGLVNGGPGLVFVAYPAVINVLGKFGRVLGPAFFITVFLAGLTSILSMVEPISFCIQNKFNINRKKSASLVIVIGAILSLLFSSKYGSTLLDYVDTYINNILALFCTIIECIIFAWIFPIKRTMKTLNDRSKSIKVGTWWIIIIRFILPLSIAVFWVGGLIDIIKDGNINKTVVFIVTTIIMVGISAIFTFVKPTNKLWNQVENRL</sequence>
<evidence type="ECO:0000256" key="1">
    <source>
        <dbReference type="ARBA" id="ARBA00004141"/>
    </source>
</evidence>
<feature type="transmembrane region" description="Helical" evidence="7">
    <location>
        <begin position="76"/>
        <end position="98"/>
    </location>
</feature>
<dbReference type="InterPro" id="IPR037272">
    <property type="entry name" value="SNS_sf"/>
</dbReference>